<protein>
    <recommendedName>
        <fullName evidence="5">Secreted protein</fullName>
    </recommendedName>
</protein>
<keyword evidence="2" id="KW-0472">Membrane</keyword>
<sequence>MSVTETLLVFVVIPAAIVLVIAGLALLGGGRGGKRYRPGRSFDFAPVWFLSAPEQLAGSAAAGSHELPAGSAGLRELPAGSAGAGQELATAPAVTTKGATGGASDRW</sequence>
<accession>A0ABQ5RD92</accession>
<gene>
    <name evidence="3" type="ORF">Pa4123_91620</name>
</gene>
<keyword evidence="4" id="KW-1185">Reference proteome</keyword>
<feature type="region of interest" description="Disordered" evidence="1">
    <location>
        <begin position="61"/>
        <end position="107"/>
    </location>
</feature>
<feature type="transmembrane region" description="Helical" evidence="2">
    <location>
        <begin position="6"/>
        <end position="27"/>
    </location>
</feature>
<evidence type="ECO:0008006" key="5">
    <source>
        <dbReference type="Google" id="ProtNLM"/>
    </source>
</evidence>
<dbReference type="EMBL" id="BSDI01000108">
    <property type="protein sequence ID" value="GLI03882.1"/>
    <property type="molecule type" value="Genomic_DNA"/>
</dbReference>
<organism evidence="3 4">
    <name type="scientific">Phytohabitans aurantiacus</name>
    <dbReference type="NCBI Taxonomy" id="3016789"/>
    <lineage>
        <taxon>Bacteria</taxon>
        <taxon>Bacillati</taxon>
        <taxon>Actinomycetota</taxon>
        <taxon>Actinomycetes</taxon>
        <taxon>Micromonosporales</taxon>
        <taxon>Micromonosporaceae</taxon>
    </lineage>
</organism>
<evidence type="ECO:0000313" key="3">
    <source>
        <dbReference type="EMBL" id="GLI03882.1"/>
    </source>
</evidence>
<proteinExistence type="predicted"/>
<keyword evidence="2" id="KW-0812">Transmembrane</keyword>
<name>A0ABQ5RD92_9ACTN</name>
<keyword evidence="2" id="KW-1133">Transmembrane helix</keyword>
<evidence type="ECO:0000256" key="2">
    <source>
        <dbReference type="SAM" id="Phobius"/>
    </source>
</evidence>
<evidence type="ECO:0000256" key="1">
    <source>
        <dbReference type="SAM" id="MobiDB-lite"/>
    </source>
</evidence>
<dbReference type="Proteomes" id="UP001144280">
    <property type="component" value="Unassembled WGS sequence"/>
</dbReference>
<evidence type="ECO:0000313" key="4">
    <source>
        <dbReference type="Proteomes" id="UP001144280"/>
    </source>
</evidence>
<reference evidence="3" key="1">
    <citation type="submission" date="2022-12" db="EMBL/GenBank/DDBJ databases">
        <title>New Phytohabitans aurantiacus sp. RD004123 nov., an actinomycete isolated from soil.</title>
        <authorList>
            <person name="Triningsih D.W."/>
            <person name="Harunari E."/>
            <person name="Igarashi Y."/>
        </authorList>
    </citation>
    <scope>NUCLEOTIDE SEQUENCE</scope>
    <source>
        <strain evidence="3">RD004123</strain>
    </source>
</reference>
<comment type="caution">
    <text evidence="3">The sequence shown here is derived from an EMBL/GenBank/DDBJ whole genome shotgun (WGS) entry which is preliminary data.</text>
</comment>